<feature type="non-terminal residue" evidence="1">
    <location>
        <position position="213"/>
    </location>
</feature>
<gene>
    <name evidence="1" type="ORF">AM593_03264</name>
</gene>
<sequence>LTFESPVFQNQADVNLIDNAYSFQREKNRDGRIYRLFDFSHYSPDSYDVERPIPISYPCLYGLDDCNGDRKIYTITLTIRYNDWNTVPAKARNPDFEKWNATIATTFYPLSNDIHVVFEHRNTYSSYYVKYTGREYEKTSSQSHTFRNVPPGHYEIEVKCCREDYSCIEYKSFHEIVIEANRDLNSINEKTIIHTIFATVSGTCIANRFRKEI</sequence>
<dbReference type="AlphaFoldDB" id="A0A3L5TTP1"/>
<evidence type="ECO:0000313" key="2">
    <source>
        <dbReference type="Proteomes" id="UP000266721"/>
    </source>
</evidence>
<reference evidence="1 2" key="1">
    <citation type="journal article" date="2016" name="PLoS ONE">
        <title>A First Insight into the Genome of the Filter-Feeder Mussel Mytilus galloprovincialis.</title>
        <authorList>
            <person name="Murgarella M."/>
            <person name="Puiu D."/>
            <person name="Novoa B."/>
            <person name="Figueras A."/>
            <person name="Posada D."/>
            <person name="Canchaya C."/>
        </authorList>
    </citation>
    <scope>NUCLEOTIDE SEQUENCE [LARGE SCALE GENOMIC DNA]</scope>
    <source>
        <tissue evidence="1">Muscle</tissue>
    </source>
</reference>
<dbReference type="EMBL" id="KV583879">
    <property type="protein sequence ID" value="OPL33274.1"/>
    <property type="molecule type" value="Genomic_DNA"/>
</dbReference>
<feature type="non-terminal residue" evidence="1">
    <location>
        <position position="1"/>
    </location>
</feature>
<name>A0A3L5TTP1_MYTGA</name>
<organism evidence="1 2">
    <name type="scientific">Mytilus galloprovincialis</name>
    <name type="common">Mediterranean mussel</name>
    <dbReference type="NCBI Taxonomy" id="29158"/>
    <lineage>
        <taxon>Eukaryota</taxon>
        <taxon>Metazoa</taxon>
        <taxon>Spiralia</taxon>
        <taxon>Lophotrochozoa</taxon>
        <taxon>Mollusca</taxon>
        <taxon>Bivalvia</taxon>
        <taxon>Autobranchia</taxon>
        <taxon>Pteriomorphia</taxon>
        <taxon>Mytilida</taxon>
        <taxon>Mytiloidea</taxon>
        <taxon>Mytilidae</taxon>
        <taxon>Mytilinae</taxon>
        <taxon>Mytilus</taxon>
    </lineage>
</organism>
<protein>
    <submittedName>
        <fullName evidence="1">Uncharacterized protein</fullName>
    </submittedName>
</protein>
<dbReference type="Proteomes" id="UP000266721">
    <property type="component" value="Unassembled WGS sequence"/>
</dbReference>
<comment type="caution">
    <text evidence="1">The sequence shown here is derived from an EMBL/GenBank/DDBJ whole genome shotgun (WGS) entry which is preliminary data.</text>
</comment>
<keyword evidence="2" id="KW-1185">Reference proteome</keyword>
<proteinExistence type="predicted"/>
<accession>A0A3L5TTP1</accession>
<evidence type="ECO:0000313" key="1">
    <source>
        <dbReference type="EMBL" id="OPL33274.1"/>
    </source>
</evidence>